<feature type="transmembrane region" description="Helical" evidence="1">
    <location>
        <begin position="74"/>
        <end position="97"/>
    </location>
</feature>
<evidence type="ECO:0008006" key="4">
    <source>
        <dbReference type="Google" id="ProtNLM"/>
    </source>
</evidence>
<reference evidence="3" key="1">
    <citation type="journal article" date="2019" name="Int. J. Syst. Evol. Microbiol.">
        <title>The Global Catalogue of Microorganisms (GCM) 10K type strain sequencing project: providing services to taxonomists for standard genome sequencing and annotation.</title>
        <authorList>
            <consortium name="The Broad Institute Genomics Platform"/>
            <consortium name="The Broad Institute Genome Sequencing Center for Infectious Disease"/>
            <person name="Wu L."/>
            <person name="Ma J."/>
        </authorList>
    </citation>
    <scope>NUCLEOTIDE SEQUENCE [LARGE SCALE GENOMIC DNA]</scope>
    <source>
        <strain evidence="3">KCTC 12907</strain>
    </source>
</reference>
<comment type="caution">
    <text evidence="2">The sequence shown here is derived from an EMBL/GenBank/DDBJ whole genome shotgun (WGS) entry which is preliminary data.</text>
</comment>
<feature type="transmembrane region" description="Helical" evidence="1">
    <location>
        <begin position="249"/>
        <end position="271"/>
    </location>
</feature>
<gene>
    <name evidence="2" type="ORF">ACFQMJ_00210</name>
</gene>
<evidence type="ECO:0000313" key="3">
    <source>
        <dbReference type="Proteomes" id="UP001596378"/>
    </source>
</evidence>
<feature type="transmembrane region" description="Helical" evidence="1">
    <location>
        <begin position="20"/>
        <end position="40"/>
    </location>
</feature>
<keyword evidence="1" id="KW-0472">Membrane</keyword>
<sequence>MKNYLKLLHIEIHRFRYILFALLGLTALVQLCAIAFNAAWEIDARNAYVLQTGMASETFYGPMTYTRAVQNTQFWFAVPVGLSIAVLAIYAFLIWYRDWFGRSTFAYRLLALPSERRNIYFAKLTAILTFVFVMVGFQLLLMPIGRAVFAMIAPADQLQHSAIADAIFANQAFKILLPRSFADFFVHYGLGAISLLVAFAAVLLERSYRLLGIVYGLAYAAVCAVLMIYPTLALGAEYSVGYLYTEEVYAIQIAVDALVAVVSVWLGLYLLKKKVAV</sequence>
<dbReference type="Proteomes" id="UP001596378">
    <property type="component" value="Unassembled WGS sequence"/>
</dbReference>
<keyword evidence="3" id="KW-1185">Reference proteome</keyword>
<evidence type="ECO:0000256" key="1">
    <source>
        <dbReference type="SAM" id="Phobius"/>
    </source>
</evidence>
<evidence type="ECO:0000313" key="2">
    <source>
        <dbReference type="EMBL" id="MFC7146938.1"/>
    </source>
</evidence>
<protein>
    <recommendedName>
        <fullName evidence="4">ABC transporter permease</fullName>
    </recommendedName>
</protein>
<accession>A0ABW2F511</accession>
<keyword evidence="1" id="KW-1133">Transmembrane helix</keyword>
<feature type="transmembrane region" description="Helical" evidence="1">
    <location>
        <begin position="210"/>
        <end position="229"/>
    </location>
</feature>
<proteinExistence type="predicted"/>
<dbReference type="EMBL" id="JBHTAI010000001">
    <property type="protein sequence ID" value="MFC7146938.1"/>
    <property type="molecule type" value="Genomic_DNA"/>
</dbReference>
<feature type="transmembrane region" description="Helical" evidence="1">
    <location>
        <begin position="118"/>
        <end position="141"/>
    </location>
</feature>
<organism evidence="2 3">
    <name type="scientific">Cohnella cellulosilytica</name>
    <dbReference type="NCBI Taxonomy" id="986710"/>
    <lineage>
        <taxon>Bacteria</taxon>
        <taxon>Bacillati</taxon>
        <taxon>Bacillota</taxon>
        <taxon>Bacilli</taxon>
        <taxon>Bacillales</taxon>
        <taxon>Paenibacillaceae</taxon>
        <taxon>Cohnella</taxon>
    </lineage>
</organism>
<keyword evidence="1" id="KW-0812">Transmembrane</keyword>
<dbReference type="RefSeq" id="WP_378052171.1">
    <property type="nucleotide sequence ID" value="NZ_JBHMDN010000047.1"/>
</dbReference>
<feature type="transmembrane region" description="Helical" evidence="1">
    <location>
        <begin position="184"/>
        <end position="203"/>
    </location>
</feature>
<name>A0ABW2F511_9BACL</name>